<dbReference type="Proteomes" id="UP000887560">
    <property type="component" value="Unplaced"/>
</dbReference>
<accession>A0A915NMM5</accession>
<proteinExistence type="predicted"/>
<reference evidence="3" key="1">
    <citation type="submission" date="2022-11" db="UniProtKB">
        <authorList>
            <consortium name="WormBaseParasite"/>
        </authorList>
    </citation>
    <scope>IDENTIFICATION</scope>
</reference>
<feature type="compositionally biased region" description="Polar residues" evidence="1">
    <location>
        <begin position="230"/>
        <end position="240"/>
    </location>
</feature>
<feature type="region of interest" description="Disordered" evidence="1">
    <location>
        <begin position="1"/>
        <end position="27"/>
    </location>
</feature>
<dbReference type="WBParaSite" id="scf7180000419088.g3356">
    <property type="protein sequence ID" value="scf7180000419088.g3356"/>
    <property type="gene ID" value="scf7180000419088.g3356"/>
</dbReference>
<name>A0A915NMM5_9BILA</name>
<feature type="compositionally biased region" description="Basic and acidic residues" evidence="1">
    <location>
        <begin position="241"/>
        <end position="252"/>
    </location>
</feature>
<feature type="region of interest" description="Disordered" evidence="1">
    <location>
        <begin position="222"/>
        <end position="252"/>
    </location>
</feature>
<protein>
    <submittedName>
        <fullName evidence="3">Uncharacterized protein</fullName>
    </submittedName>
</protein>
<dbReference type="AlphaFoldDB" id="A0A915NMM5"/>
<feature type="compositionally biased region" description="Basic and acidic residues" evidence="1">
    <location>
        <begin position="1"/>
        <end position="16"/>
    </location>
</feature>
<organism evidence="2 3">
    <name type="scientific">Meloidogyne floridensis</name>
    <dbReference type="NCBI Taxonomy" id="298350"/>
    <lineage>
        <taxon>Eukaryota</taxon>
        <taxon>Metazoa</taxon>
        <taxon>Ecdysozoa</taxon>
        <taxon>Nematoda</taxon>
        <taxon>Chromadorea</taxon>
        <taxon>Rhabditida</taxon>
        <taxon>Tylenchina</taxon>
        <taxon>Tylenchomorpha</taxon>
        <taxon>Tylenchoidea</taxon>
        <taxon>Meloidogynidae</taxon>
        <taxon>Meloidogyninae</taxon>
        <taxon>Meloidogyne</taxon>
    </lineage>
</organism>
<evidence type="ECO:0000313" key="3">
    <source>
        <dbReference type="WBParaSite" id="scf7180000419088.g3356"/>
    </source>
</evidence>
<evidence type="ECO:0000256" key="1">
    <source>
        <dbReference type="SAM" id="MobiDB-lite"/>
    </source>
</evidence>
<sequence>MKRKEPMGSLNEKETHSGPSSSHSPWKEVKIKKFSLKKGKRKIISNLETRNKKFPPVDTQNKLIEYYESENPDFKIAKKQVDDGENHTNILDRIDGDELKSAYIRGLIILYNYAKVSMGRFKINTNFIGDVLKLHPNCTDDENINPSQYNPENKDLWELVMLSMRIDVGMEKCKVNLDAVKNLYMNKEKIRDDYFVYPKEENQNIFNLQDEEKDTYWEDWNKSTMEEQNETGQLQVSNIQHSDKGKNKMDKN</sequence>
<evidence type="ECO:0000313" key="2">
    <source>
        <dbReference type="Proteomes" id="UP000887560"/>
    </source>
</evidence>
<keyword evidence="2" id="KW-1185">Reference proteome</keyword>